<dbReference type="Pfam" id="PF00486">
    <property type="entry name" value="Trans_reg_C"/>
    <property type="match status" value="1"/>
</dbReference>
<dbReference type="GO" id="GO:0006355">
    <property type="term" value="P:regulation of DNA-templated transcription"/>
    <property type="evidence" value="ECO:0007669"/>
    <property type="project" value="InterPro"/>
</dbReference>
<dbReference type="SMART" id="SM00448">
    <property type="entry name" value="REC"/>
    <property type="match status" value="1"/>
</dbReference>
<evidence type="ECO:0000256" key="4">
    <source>
        <dbReference type="ARBA" id="ARBA00023015"/>
    </source>
</evidence>
<keyword evidence="3" id="KW-0902">Two-component regulatory system</keyword>
<dbReference type="Gene3D" id="1.10.10.10">
    <property type="entry name" value="Winged helix-like DNA-binding domain superfamily/Winged helix DNA-binding domain"/>
    <property type="match status" value="1"/>
</dbReference>
<dbReference type="GO" id="GO:0032993">
    <property type="term" value="C:protein-DNA complex"/>
    <property type="evidence" value="ECO:0007669"/>
    <property type="project" value="TreeGrafter"/>
</dbReference>
<evidence type="ECO:0000256" key="8">
    <source>
        <dbReference type="PROSITE-ProRule" id="PRU00169"/>
    </source>
</evidence>
<dbReference type="GO" id="GO:0000976">
    <property type="term" value="F:transcription cis-regulatory region binding"/>
    <property type="evidence" value="ECO:0007669"/>
    <property type="project" value="TreeGrafter"/>
</dbReference>
<keyword evidence="2 8" id="KW-0597">Phosphoprotein</keyword>
<dbReference type="InterPro" id="IPR016032">
    <property type="entry name" value="Sig_transdc_resp-reg_C-effctor"/>
</dbReference>
<dbReference type="PROSITE" id="PS51755">
    <property type="entry name" value="OMPR_PHOB"/>
    <property type="match status" value="1"/>
</dbReference>
<keyword evidence="13" id="KW-1185">Reference proteome</keyword>
<dbReference type="EMBL" id="WHNX01000013">
    <property type="protein sequence ID" value="MPW26003.1"/>
    <property type="molecule type" value="Genomic_DNA"/>
</dbReference>
<dbReference type="AlphaFoldDB" id="A0A6A7KAD8"/>
<accession>A0A6A7KAD8</accession>
<evidence type="ECO:0000256" key="7">
    <source>
        <dbReference type="ARBA" id="ARBA00024867"/>
    </source>
</evidence>
<dbReference type="CDD" id="cd00383">
    <property type="entry name" value="trans_reg_C"/>
    <property type="match status" value="1"/>
</dbReference>
<dbReference type="GO" id="GO:0000156">
    <property type="term" value="F:phosphorelay response regulator activity"/>
    <property type="evidence" value="ECO:0007669"/>
    <property type="project" value="TreeGrafter"/>
</dbReference>
<dbReference type="PANTHER" id="PTHR48111:SF73">
    <property type="entry name" value="ALKALINE PHOSPHATASE SYNTHESIS TRANSCRIPTIONAL REGULATORY PROTEIN PHOP"/>
    <property type="match status" value="1"/>
</dbReference>
<dbReference type="SUPFAM" id="SSF52172">
    <property type="entry name" value="CheY-like"/>
    <property type="match status" value="1"/>
</dbReference>
<sequence>MEKIIVVEDEISIFELIKFNLENNGYKVIGVQDGDMAIETILLEQPNLVLLDLMLPGKDGISICREIRETAEIKKIPIIILTAKETEFDKVLGLELGADDYITKPFSVKELIARIKAILRRLDNNVENQNIIKFDNIELQQDAFRVYKEGVLVNFTLKEYELLLLLVKNKGKVLSRNYLLDAIWGYDYIGETRTVDVHIRHIRQKIEIDDANPKYIETVRGVGYRFNYEE</sequence>
<evidence type="ECO:0000256" key="9">
    <source>
        <dbReference type="PROSITE-ProRule" id="PRU01091"/>
    </source>
</evidence>
<evidence type="ECO:0000256" key="2">
    <source>
        <dbReference type="ARBA" id="ARBA00022553"/>
    </source>
</evidence>
<name>A0A6A7KAD8_9FIRM</name>
<dbReference type="RefSeq" id="WP_152804071.1">
    <property type="nucleotide sequence ID" value="NZ_WHNX01000013.1"/>
</dbReference>
<evidence type="ECO:0000256" key="5">
    <source>
        <dbReference type="ARBA" id="ARBA00023125"/>
    </source>
</evidence>
<dbReference type="InterPro" id="IPR001789">
    <property type="entry name" value="Sig_transdc_resp-reg_receiver"/>
</dbReference>
<dbReference type="Gene3D" id="6.10.250.690">
    <property type="match status" value="1"/>
</dbReference>
<evidence type="ECO:0000259" key="11">
    <source>
        <dbReference type="PROSITE" id="PS51755"/>
    </source>
</evidence>
<evidence type="ECO:0000256" key="6">
    <source>
        <dbReference type="ARBA" id="ARBA00023163"/>
    </source>
</evidence>
<comment type="caution">
    <text evidence="12">The sequence shown here is derived from an EMBL/GenBank/DDBJ whole genome shotgun (WGS) entry which is preliminary data.</text>
</comment>
<organism evidence="12 13">
    <name type="scientific">Alkalibaculum sporogenes</name>
    <dbReference type="NCBI Taxonomy" id="2655001"/>
    <lineage>
        <taxon>Bacteria</taxon>
        <taxon>Bacillati</taxon>
        <taxon>Bacillota</taxon>
        <taxon>Clostridia</taxon>
        <taxon>Eubacteriales</taxon>
        <taxon>Eubacteriaceae</taxon>
        <taxon>Alkalibaculum</taxon>
    </lineage>
</organism>
<dbReference type="Gene3D" id="3.40.50.2300">
    <property type="match status" value="1"/>
</dbReference>
<gene>
    <name evidence="12" type="ORF">GC105_09390</name>
</gene>
<evidence type="ECO:0000256" key="1">
    <source>
        <dbReference type="ARBA" id="ARBA00018672"/>
    </source>
</evidence>
<dbReference type="GO" id="GO:0005829">
    <property type="term" value="C:cytosol"/>
    <property type="evidence" value="ECO:0007669"/>
    <property type="project" value="TreeGrafter"/>
</dbReference>
<feature type="domain" description="Response regulatory" evidence="10">
    <location>
        <begin position="3"/>
        <end position="119"/>
    </location>
</feature>
<keyword evidence="4" id="KW-0805">Transcription regulation</keyword>
<dbReference type="FunFam" id="3.40.50.2300:FF:000001">
    <property type="entry name" value="DNA-binding response regulator PhoB"/>
    <property type="match status" value="1"/>
</dbReference>
<dbReference type="SUPFAM" id="SSF46894">
    <property type="entry name" value="C-terminal effector domain of the bipartite response regulators"/>
    <property type="match status" value="1"/>
</dbReference>
<dbReference type="SMART" id="SM00862">
    <property type="entry name" value="Trans_reg_C"/>
    <property type="match status" value="1"/>
</dbReference>
<keyword evidence="5 9" id="KW-0238">DNA-binding</keyword>
<feature type="modified residue" description="4-aspartylphosphate" evidence="8">
    <location>
        <position position="52"/>
    </location>
</feature>
<dbReference type="PROSITE" id="PS50110">
    <property type="entry name" value="RESPONSE_REGULATORY"/>
    <property type="match status" value="1"/>
</dbReference>
<evidence type="ECO:0000256" key="3">
    <source>
        <dbReference type="ARBA" id="ARBA00023012"/>
    </source>
</evidence>
<dbReference type="InterPro" id="IPR036388">
    <property type="entry name" value="WH-like_DNA-bd_sf"/>
</dbReference>
<feature type="domain" description="OmpR/PhoB-type" evidence="11">
    <location>
        <begin position="129"/>
        <end position="228"/>
    </location>
</feature>
<dbReference type="Pfam" id="PF00072">
    <property type="entry name" value="Response_reg"/>
    <property type="match status" value="1"/>
</dbReference>
<dbReference type="InterPro" id="IPR011006">
    <property type="entry name" value="CheY-like_superfamily"/>
</dbReference>
<protein>
    <recommendedName>
        <fullName evidence="1">Stage 0 sporulation protein A homolog</fullName>
    </recommendedName>
</protein>
<dbReference type="InterPro" id="IPR001867">
    <property type="entry name" value="OmpR/PhoB-type_DNA-bd"/>
</dbReference>
<keyword evidence="6" id="KW-0804">Transcription</keyword>
<comment type="function">
    <text evidence="7">May play the central regulatory role in sporulation. It may be an element of the effector pathway responsible for the activation of sporulation genes in response to nutritional stress. Spo0A may act in concert with spo0H (a sigma factor) to control the expression of some genes that are critical to the sporulation process.</text>
</comment>
<reference evidence="12 13" key="1">
    <citation type="submission" date="2019-10" db="EMBL/GenBank/DDBJ databases">
        <title>Alkalibaculum tamaniensis sp.nov., a new alkaliphilic acetogen, isolated on methoxylated aromatics from a mud volcano.</title>
        <authorList>
            <person name="Khomyakova M.A."/>
            <person name="Merkel A.Y."/>
            <person name="Bonch-Osmolovskaya E.A."/>
            <person name="Slobodkin A.I."/>
        </authorList>
    </citation>
    <scope>NUCLEOTIDE SEQUENCE [LARGE SCALE GENOMIC DNA]</scope>
    <source>
        <strain evidence="12 13">M08DMB</strain>
    </source>
</reference>
<dbReference type="PANTHER" id="PTHR48111">
    <property type="entry name" value="REGULATOR OF RPOS"/>
    <property type="match status" value="1"/>
</dbReference>
<dbReference type="Proteomes" id="UP000440004">
    <property type="component" value="Unassembled WGS sequence"/>
</dbReference>
<feature type="DNA-binding region" description="OmpR/PhoB-type" evidence="9">
    <location>
        <begin position="129"/>
        <end position="228"/>
    </location>
</feature>
<dbReference type="InterPro" id="IPR039420">
    <property type="entry name" value="WalR-like"/>
</dbReference>
<evidence type="ECO:0000313" key="13">
    <source>
        <dbReference type="Proteomes" id="UP000440004"/>
    </source>
</evidence>
<dbReference type="FunFam" id="1.10.10.10:FF:000018">
    <property type="entry name" value="DNA-binding response regulator ResD"/>
    <property type="match status" value="1"/>
</dbReference>
<evidence type="ECO:0000259" key="10">
    <source>
        <dbReference type="PROSITE" id="PS50110"/>
    </source>
</evidence>
<proteinExistence type="predicted"/>
<evidence type="ECO:0000313" key="12">
    <source>
        <dbReference type="EMBL" id="MPW26003.1"/>
    </source>
</evidence>